<reference evidence="3" key="1">
    <citation type="submission" date="2016-10" db="EMBL/GenBank/DDBJ databases">
        <authorList>
            <person name="Varghese N."/>
            <person name="Submissions S."/>
        </authorList>
    </citation>
    <scope>NUCLEOTIDE SEQUENCE [LARGE SCALE GENOMIC DNA]</scope>
    <source>
        <strain evidence="3">DSM 17044</strain>
    </source>
</reference>
<dbReference type="PANTHER" id="PTHR33164">
    <property type="entry name" value="TRANSCRIPTIONAL REGULATOR, MARR FAMILY"/>
    <property type="match status" value="1"/>
</dbReference>
<dbReference type="InterPro" id="IPR036388">
    <property type="entry name" value="WH-like_DNA-bd_sf"/>
</dbReference>
<sequence>MANLSVEGGGRRRELNLALEALHFAFRAVVEGPDTALAERGLSRVHHRILYFIAKTPGLRVNELRATLGVTKQAMNAPLRELTERGLVSMTVDEADRRSKHLHLTAHGRALEERLSGEQRDLFARVFRKAGKDKEQAWHEVMRLLTGDAEGEEGHRGAKKGR</sequence>
<dbReference type="RefSeq" id="WP_075010272.1">
    <property type="nucleotide sequence ID" value="NZ_FOAP01000023.1"/>
</dbReference>
<accession>A0A1H8BF37</accession>
<dbReference type="InterPro" id="IPR039422">
    <property type="entry name" value="MarR/SlyA-like"/>
</dbReference>
<dbReference type="Proteomes" id="UP000182719">
    <property type="component" value="Unassembled WGS sequence"/>
</dbReference>
<dbReference type="GO" id="GO:0006950">
    <property type="term" value="P:response to stress"/>
    <property type="evidence" value="ECO:0007669"/>
    <property type="project" value="TreeGrafter"/>
</dbReference>
<proteinExistence type="predicted"/>
<dbReference type="InterPro" id="IPR036390">
    <property type="entry name" value="WH_DNA-bd_sf"/>
</dbReference>
<dbReference type="PANTHER" id="PTHR33164:SF44">
    <property type="entry name" value="TRANSCRIPTIONAL REGULATORY PROTEIN"/>
    <property type="match status" value="1"/>
</dbReference>
<dbReference type="SMART" id="SM00347">
    <property type="entry name" value="HTH_MARR"/>
    <property type="match status" value="1"/>
</dbReference>
<dbReference type="EMBL" id="FOAP01000023">
    <property type="protein sequence ID" value="SEM81422.1"/>
    <property type="molecule type" value="Genomic_DNA"/>
</dbReference>
<dbReference type="SUPFAM" id="SSF46785">
    <property type="entry name" value="Winged helix' DNA-binding domain"/>
    <property type="match status" value="1"/>
</dbReference>
<dbReference type="InterPro" id="IPR000835">
    <property type="entry name" value="HTH_MarR-typ"/>
</dbReference>
<dbReference type="OrthoDB" id="9799368at2"/>
<evidence type="ECO:0000313" key="2">
    <source>
        <dbReference type="EMBL" id="SEM81422.1"/>
    </source>
</evidence>
<protein>
    <submittedName>
        <fullName evidence="2">Transcriptional regulator, MarR family</fullName>
    </submittedName>
</protein>
<organism evidence="2 3">
    <name type="scientific">Stigmatella aurantiaca</name>
    <dbReference type="NCBI Taxonomy" id="41"/>
    <lineage>
        <taxon>Bacteria</taxon>
        <taxon>Pseudomonadati</taxon>
        <taxon>Myxococcota</taxon>
        <taxon>Myxococcia</taxon>
        <taxon>Myxococcales</taxon>
        <taxon>Cystobacterineae</taxon>
        <taxon>Archangiaceae</taxon>
        <taxon>Stigmatella</taxon>
    </lineage>
</organism>
<dbReference type="Pfam" id="PF12802">
    <property type="entry name" value="MarR_2"/>
    <property type="match status" value="1"/>
</dbReference>
<gene>
    <name evidence="2" type="ORF">SAMN05444354_123127</name>
</gene>
<dbReference type="AlphaFoldDB" id="A0A1H8BF37"/>
<evidence type="ECO:0000259" key="1">
    <source>
        <dbReference type="PROSITE" id="PS50995"/>
    </source>
</evidence>
<dbReference type="PROSITE" id="PS50995">
    <property type="entry name" value="HTH_MARR_2"/>
    <property type="match status" value="1"/>
</dbReference>
<keyword evidence="3" id="KW-1185">Reference proteome</keyword>
<name>A0A1H8BF37_STIAU</name>
<evidence type="ECO:0000313" key="3">
    <source>
        <dbReference type="Proteomes" id="UP000182719"/>
    </source>
</evidence>
<dbReference type="GO" id="GO:0003700">
    <property type="term" value="F:DNA-binding transcription factor activity"/>
    <property type="evidence" value="ECO:0007669"/>
    <property type="project" value="InterPro"/>
</dbReference>
<feature type="domain" description="HTH marR-type" evidence="1">
    <location>
        <begin position="12"/>
        <end position="147"/>
    </location>
</feature>
<dbReference type="Gene3D" id="1.10.10.10">
    <property type="entry name" value="Winged helix-like DNA-binding domain superfamily/Winged helix DNA-binding domain"/>
    <property type="match status" value="1"/>
</dbReference>